<dbReference type="Proteomes" id="UP000678499">
    <property type="component" value="Unassembled WGS sequence"/>
</dbReference>
<gene>
    <name evidence="2" type="ORF">NMOB1V02_LOCUS9351</name>
</gene>
<dbReference type="EMBL" id="CAJPEX010003112">
    <property type="protein sequence ID" value="CAG0921866.1"/>
    <property type="molecule type" value="Genomic_DNA"/>
</dbReference>
<evidence type="ECO:0000313" key="2">
    <source>
        <dbReference type="EMBL" id="CAD7281714.1"/>
    </source>
</evidence>
<feature type="region of interest" description="Disordered" evidence="1">
    <location>
        <begin position="1"/>
        <end position="21"/>
    </location>
</feature>
<name>A0A7R9BWD6_9CRUS</name>
<dbReference type="AlphaFoldDB" id="A0A7R9BWD6"/>
<organism evidence="2">
    <name type="scientific">Notodromas monacha</name>
    <dbReference type="NCBI Taxonomy" id="399045"/>
    <lineage>
        <taxon>Eukaryota</taxon>
        <taxon>Metazoa</taxon>
        <taxon>Ecdysozoa</taxon>
        <taxon>Arthropoda</taxon>
        <taxon>Crustacea</taxon>
        <taxon>Oligostraca</taxon>
        <taxon>Ostracoda</taxon>
        <taxon>Podocopa</taxon>
        <taxon>Podocopida</taxon>
        <taxon>Cypridocopina</taxon>
        <taxon>Cypridoidea</taxon>
        <taxon>Cyprididae</taxon>
        <taxon>Notodromas</taxon>
    </lineage>
</organism>
<evidence type="ECO:0000256" key="1">
    <source>
        <dbReference type="SAM" id="MobiDB-lite"/>
    </source>
</evidence>
<proteinExistence type="predicted"/>
<feature type="compositionally biased region" description="Polar residues" evidence="1">
    <location>
        <begin position="1"/>
        <end position="14"/>
    </location>
</feature>
<dbReference type="EMBL" id="OA885149">
    <property type="protein sequence ID" value="CAD7281714.1"/>
    <property type="molecule type" value="Genomic_DNA"/>
</dbReference>
<reference evidence="2" key="1">
    <citation type="submission" date="2020-11" db="EMBL/GenBank/DDBJ databases">
        <authorList>
            <person name="Tran Van P."/>
        </authorList>
    </citation>
    <scope>NUCLEOTIDE SEQUENCE</scope>
</reference>
<keyword evidence="3" id="KW-1185">Reference proteome</keyword>
<accession>A0A7R9BWD6</accession>
<protein>
    <submittedName>
        <fullName evidence="2">Uncharacterized protein</fullName>
    </submittedName>
</protein>
<evidence type="ECO:0000313" key="3">
    <source>
        <dbReference type="Proteomes" id="UP000678499"/>
    </source>
</evidence>
<sequence>MDSAPARQSAQDPQKSCEAINSGAYLTGESIPGFEMKITDPNSSVEAAKNRMRRVLLGCGGVDGGGRDSHQRVVRKVNRQPGTSAGAAGSARLGLRLRPGAFPRAAFRSGTFLLKRISRDLAAAEPLAWKD</sequence>